<feature type="domain" description="Putative regulatory protein FmdB zinc ribbon" evidence="2">
    <location>
        <begin position="1"/>
        <end position="42"/>
    </location>
</feature>
<dbReference type="Pfam" id="PF09723">
    <property type="entry name" value="Zn_ribbon_8"/>
    <property type="match status" value="1"/>
</dbReference>
<protein>
    <recommendedName>
        <fullName evidence="2">Putative regulatory protein FmdB zinc ribbon domain-containing protein</fullName>
    </recommendedName>
</protein>
<reference evidence="3 4" key="1">
    <citation type="submission" date="2016-02" db="EMBL/GenBank/DDBJ databases">
        <title>Draft genome sequence of Thermodesulfatator sp. S606.</title>
        <authorList>
            <person name="Lai Q."/>
            <person name="Cao J."/>
            <person name="Dupont S."/>
            <person name="Shao Z."/>
            <person name="Jebbar M."/>
            <person name="Alain K."/>
        </authorList>
    </citation>
    <scope>NUCLEOTIDE SEQUENCE [LARGE SCALE GENOMIC DNA]</scope>
    <source>
        <strain evidence="3 4">S606</strain>
    </source>
</reference>
<comment type="caution">
    <text evidence="3">The sequence shown here is derived from an EMBL/GenBank/DDBJ whole genome shotgun (WGS) entry which is preliminary data.</text>
</comment>
<keyword evidence="4" id="KW-1185">Reference proteome</keyword>
<feature type="compositionally biased region" description="Polar residues" evidence="1">
    <location>
        <begin position="117"/>
        <end position="127"/>
    </location>
</feature>
<dbReference type="Proteomes" id="UP000076964">
    <property type="component" value="Unassembled WGS sequence"/>
</dbReference>
<evidence type="ECO:0000313" key="3">
    <source>
        <dbReference type="EMBL" id="OAG28121.1"/>
    </source>
</evidence>
<evidence type="ECO:0000313" key="4">
    <source>
        <dbReference type="Proteomes" id="UP000076964"/>
    </source>
</evidence>
<dbReference type="RefSeq" id="WP_068541323.1">
    <property type="nucleotide sequence ID" value="NZ_LSFI01000012.1"/>
</dbReference>
<dbReference type="STRING" id="1795632.TH606_03555"/>
<dbReference type="AlphaFoldDB" id="A0A177E9E8"/>
<organism evidence="3 4">
    <name type="scientific">Thermodesulfatator autotrophicus</name>
    <dbReference type="NCBI Taxonomy" id="1795632"/>
    <lineage>
        <taxon>Bacteria</taxon>
        <taxon>Pseudomonadati</taxon>
        <taxon>Thermodesulfobacteriota</taxon>
        <taxon>Thermodesulfobacteria</taxon>
        <taxon>Thermodesulfobacteriales</taxon>
        <taxon>Thermodesulfatatoraceae</taxon>
        <taxon>Thermodesulfatator</taxon>
    </lineage>
</organism>
<proteinExistence type="predicted"/>
<dbReference type="NCBIfam" id="TIGR02605">
    <property type="entry name" value="CxxC_CxxC_SSSS"/>
    <property type="match status" value="1"/>
</dbReference>
<feature type="region of interest" description="Disordered" evidence="1">
    <location>
        <begin position="102"/>
        <end position="127"/>
    </location>
</feature>
<sequence>MPIYEYRCLECGKVSDHLVLSREDFNPFCKYCGSLNMEKLVSRVRVRISLDSRLEKMADPSLLGSFDEEDPKSIKKMIDKFGAEFGDELGDDFDELIEGVEEEIEKESSGQSIESEAPTNSEGKGDG</sequence>
<accession>A0A177E9E8</accession>
<dbReference type="InterPro" id="IPR013429">
    <property type="entry name" value="Regulatory_FmdB_Zinc_ribbon"/>
</dbReference>
<name>A0A177E9E8_9BACT</name>
<dbReference type="OrthoDB" id="9806664at2"/>
<dbReference type="SMART" id="SM00834">
    <property type="entry name" value="CxxC_CXXC_SSSS"/>
    <property type="match status" value="1"/>
</dbReference>
<dbReference type="EMBL" id="LSFI01000012">
    <property type="protein sequence ID" value="OAG28121.1"/>
    <property type="molecule type" value="Genomic_DNA"/>
</dbReference>
<evidence type="ECO:0000259" key="2">
    <source>
        <dbReference type="SMART" id="SM00834"/>
    </source>
</evidence>
<evidence type="ECO:0000256" key="1">
    <source>
        <dbReference type="SAM" id="MobiDB-lite"/>
    </source>
</evidence>
<gene>
    <name evidence="3" type="ORF">TH606_03555</name>
</gene>